<dbReference type="PANTHER" id="PTHR31584">
    <property type="entry name" value="TUMOR PROTEIN P53-INDUCIBLE PROTEIN 11"/>
    <property type="match status" value="1"/>
</dbReference>
<evidence type="ECO:0000256" key="3">
    <source>
        <dbReference type="ARBA" id="ARBA00022553"/>
    </source>
</evidence>
<dbReference type="InterPro" id="IPR028266">
    <property type="entry name" value="TP53I11"/>
</dbReference>
<dbReference type="OrthoDB" id="6243248at2759"/>
<dbReference type="Pfam" id="PF14936">
    <property type="entry name" value="p53-inducible11"/>
    <property type="match status" value="1"/>
</dbReference>
<evidence type="ECO:0000256" key="1">
    <source>
        <dbReference type="ARBA" id="ARBA00004141"/>
    </source>
</evidence>
<feature type="compositionally biased region" description="Basic residues" evidence="8">
    <location>
        <begin position="59"/>
        <end position="68"/>
    </location>
</feature>
<accession>A0A8X6YQ06</accession>
<evidence type="ECO:0000256" key="6">
    <source>
        <dbReference type="ARBA" id="ARBA00023136"/>
    </source>
</evidence>
<evidence type="ECO:0000256" key="8">
    <source>
        <dbReference type="SAM" id="MobiDB-lite"/>
    </source>
</evidence>
<comment type="caution">
    <text evidence="9">The sequence shown here is derived from an EMBL/GenBank/DDBJ whole genome shotgun (WGS) entry which is preliminary data.</text>
</comment>
<keyword evidence="10" id="KW-1185">Reference proteome</keyword>
<evidence type="ECO:0000256" key="2">
    <source>
        <dbReference type="ARBA" id="ARBA00019449"/>
    </source>
</evidence>
<evidence type="ECO:0000313" key="9">
    <source>
        <dbReference type="EMBL" id="GFY74447.1"/>
    </source>
</evidence>
<evidence type="ECO:0000256" key="4">
    <source>
        <dbReference type="ARBA" id="ARBA00022692"/>
    </source>
</evidence>
<keyword evidence="5" id="KW-1133">Transmembrane helix</keyword>
<sequence length="113" mass="12930">MPLPAAKHVRNFPWEKIHIVILKTLLTAKKHSSGDLQSRLKTRKILGVGETDNGDVHRSKARTLKKASPRAFPQTQFASEVEIVRFIHPRNLWVPPSYRSTLKCLASLQPKKW</sequence>
<dbReference type="AlphaFoldDB" id="A0A8X6YQ06"/>
<keyword evidence="3" id="KW-0597">Phosphoprotein</keyword>
<keyword evidence="6" id="KW-0472">Membrane</keyword>
<keyword evidence="4" id="KW-0812">Transmembrane</keyword>
<name>A0A8X6YQ06_9ARAC</name>
<proteinExistence type="predicted"/>
<gene>
    <name evidence="9" type="ORF">TNIN_90371</name>
</gene>
<dbReference type="Proteomes" id="UP000886998">
    <property type="component" value="Unassembled WGS sequence"/>
</dbReference>
<evidence type="ECO:0000313" key="10">
    <source>
        <dbReference type="Proteomes" id="UP000886998"/>
    </source>
</evidence>
<evidence type="ECO:0000256" key="7">
    <source>
        <dbReference type="ARBA" id="ARBA00032100"/>
    </source>
</evidence>
<reference evidence="9" key="1">
    <citation type="submission" date="2020-08" db="EMBL/GenBank/DDBJ databases">
        <title>Multicomponent nature underlies the extraordinary mechanical properties of spider dragline silk.</title>
        <authorList>
            <person name="Kono N."/>
            <person name="Nakamura H."/>
            <person name="Mori M."/>
            <person name="Yoshida Y."/>
            <person name="Ohtoshi R."/>
            <person name="Malay A.D."/>
            <person name="Moran D.A.P."/>
            <person name="Tomita M."/>
            <person name="Numata K."/>
            <person name="Arakawa K."/>
        </authorList>
    </citation>
    <scope>NUCLEOTIDE SEQUENCE</scope>
</reference>
<dbReference type="PANTHER" id="PTHR31584:SF1">
    <property type="entry name" value="TUMOR PROTEIN P53-INDUCIBLE PROTEIN 11"/>
    <property type="match status" value="1"/>
</dbReference>
<organism evidence="9 10">
    <name type="scientific">Trichonephila inaurata madagascariensis</name>
    <dbReference type="NCBI Taxonomy" id="2747483"/>
    <lineage>
        <taxon>Eukaryota</taxon>
        <taxon>Metazoa</taxon>
        <taxon>Ecdysozoa</taxon>
        <taxon>Arthropoda</taxon>
        <taxon>Chelicerata</taxon>
        <taxon>Arachnida</taxon>
        <taxon>Araneae</taxon>
        <taxon>Araneomorphae</taxon>
        <taxon>Entelegynae</taxon>
        <taxon>Araneoidea</taxon>
        <taxon>Nephilidae</taxon>
        <taxon>Trichonephila</taxon>
        <taxon>Trichonephila inaurata</taxon>
    </lineage>
</organism>
<feature type="non-terminal residue" evidence="9">
    <location>
        <position position="1"/>
    </location>
</feature>
<dbReference type="EMBL" id="BMAV01020746">
    <property type="protein sequence ID" value="GFY74447.1"/>
    <property type="molecule type" value="Genomic_DNA"/>
</dbReference>
<comment type="subcellular location">
    <subcellularLocation>
        <location evidence="1">Membrane</location>
        <topology evidence="1">Multi-pass membrane protein</topology>
    </subcellularLocation>
</comment>
<protein>
    <recommendedName>
        <fullName evidence="2">Tumor protein p53-inducible protein 11</fullName>
    </recommendedName>
    <alternativeName>
        <fullName evidence="7">p53-induced gene 11 protein</fullName>
    </alternativeName>
</protein>
<evidence type="ECO:0000256" key="5">
    <source>
        <dbReference type="ARBA" id="ARBA00022989"/>
    </source>
</evidence>
<feature type="region of interest" description="Disordered" evidence="8">
    <location>
        <begin position="49"/>
        <end position="69"/>
    </location>
</feature>
<dbReference type="GO" id="GO:0016020">
    <property type="term" value="C:membrane"/>
    <property type="evidence" value="ECO:0007669"/>
    <property type="project" value="UniProtKB-SubCell"/>
</dbReference>